<evidence type="ECO:0000313" key="7">
    <source>
        <dbReference type="EMBL" id="GII59728.1"/>
    </source>
</evidence>
<accession>A0A8J4DFH5</accession>
<comment type="caution">
    <text evidence="7">The sequence shown here is derived from an EMBL/GenBank/DDBJ whole genome shotgun (WGS) entry which is preliminary data.</text>
</comment>
<gene>
    <name evidence="7" type="ORF">Pth03_81170</name>
</gene>
<dbReference type="Pfam" id="PF00126">
    <property type="entry name" value="HTH_1"/>
    <property type="match status" value="1"/>
</dbReference>
<keyword evidence="2" id="KW-0805">Transcription regulation</keyword>
<dbReference type="PROSITE" id="PS50931">
    <property type="entry name" value="HTH_LYSR"/>
    <property type="match status" value="1"/>
</dbReference>
<keyword evidence="3" id="KW-0238">DNA-binding</keyword>
<evidence type="ECO:0000313" key="8">
    <source>
        <dbReference type="Proteomes" id="UP000605992"/>
    </source>
</evidence>
<dbReference type="InterPro" id="IPR005119">
    <property type="entry name" value="LysR_subst-bd"/>
</dbReference>
<feature type="compositionally biased region" description="Basic and acidic residues" evidence="5">
    <location>
        <begin position="281"/>
        <end position="290"/>
    </location>
</feature>
<dbReference type="InterPro" id="IPR000847">
    <property type="entry name" value="LysR_HTH_N"/>
</dbReference>
<dbReference type="Proteomes" id="UP000605992">
    <property type="component" value="Unassembled WGS sequence"/>
</dbReference>
<dbReference type="AlphaFoldDB" id="A0A8J4DFH5"/>
<organism evidence="7 8">
    <name type="scientific">Planotetraspora thailandica</name>
    <dbReference type="NCBI Taxonomy" id="487172"/>
    <lineage>
        <taxon>Bacteria</taxon>
        <taxon>Bacillati</taxon>
        <taxon>Actinomycetota</taxon>
        <taxon>Actinomycetes</taxon>
        <taxon>Streptosporangiales</taxon>
        <taxon>Streptosporangiaceae</taxon>
        <taxon>Planotetraspora</taxon>
    </lineage>
</organism>
<feature type="region of interest" description="Disordered" evidence="5">
    <location>
        <begin position="269"/>
        <end position="290"/>
    </location>
</feature>
<dbReference type="PANTHER" id="PTHR30346:SF0">
    <property type="entry name" value="HCA OPERON TRANSCRIPTIONAL ACTIVATOR HCAR"/>
    <property type="match status" value="1"/>
</dbReference>
<dbReference type="FunFam" id="1.10.10.10:FF:000001">
    <property type="entry name" value="LysR family transcriptional regulator"/>
    <property type="match status" value="1"/>
</dbReference>
<dbReference type="EMBL" id="BOOR01000095">
    <property type="protein sequence ID" value="GII59728.1"/>
    <property type="molecule type" value="Genomic_DNA"/>
</dbReference>
<feature type="domain" description="HTH lysR-type" evidence="6">
    <location>
        <begin position="1"/>
        <end position="56"/>
    </location>
</feature>
<comment type="similarity">
    <text evidence="1">Belongs to the LysR transcriptional regulatory family.</text>
</comment>
<evidence type="ECO:0000256" key="5">
    <source>
        <dbReference type="SAM" id="MobiDB-lite"/>
    </source>
</evidence>
<evidence type="ECO:0000256" key="2">
    <source>
        <dbReference type="ARBA" id="ARBA00023015"/>
    </source>
</evidence>
<sequence>MRELVYFIAVAENMHFGRAAEQLGIAQPPLSRAISRLERRMGVQLFERTSRSVSLTKAGDVFLRESRKALAAVDGAVRRTQQAARPERLVIAVRPGTGAGLLSQVLDAYRRGPDPVPIEMLFTAALTTALRDGTADLALMCSSDDLDGLDTADLLDEGPVALLPAGHPLAARESLTAQDLRGEDRFREQCPPIALDEIVDRVAIGDLVVVIGAGTTSRLGPSVTAVPVVDMPSTRLVLAWPRAIPLAARDQLIRTAVAVATRCRRAQESADAHPALASHSPADRPLLRSG</sequence>
<dbReference type="Gene3D" id="1.10.10.10">
    <property type="entry name" value="Winged helix-like DNA-binding domain superfamily/Winged helix DNA-binding domain"/>
    <property type="match status" value="1"/>
</dbReference>
<keyword evidence="4" id="KW-0804">Transcription</keyword>
<reference evidence="7" key="1">
    <citation type="submission" date="2021-01" db="EMBL/GenBank/DDBJ databases">
        <title>Whole genome shotgun sequence of Planotetraspora thailandica NBRC 104271.</title>
        <authorList>
            <person name="Komaki H."/>
            <person name="Tamura T."/>
        </authorList>
    </citation>
    <scope>NUCLEOTIDE SEQUENCE</scope>
    <source>
        <strain evidence="7">NBRC 104271</strain>
    </source>
</reference>
<dbReference type="Pfam" id="PF03466">
    <property type="entry name" value="LysR_substrate"/>
    <property type="match status" value="1"/>
</dbReference>
<dbReference type="SUPFAM" id="SSF53850">
    <property type="entry name" value="Periplasmic binding protein-like II"/>
    <property type="match status" value="1"/>
</dbReference>
<dbReference type="InterPro" id="IPR036390">
    <property type="entry name" value="WH_DNA-bd_sf"/>
</dbReference>
<evidence type="ECO:0000259" key="6">
    <source>
        <dbReference type="PROSITE" id="PS50931"/>
    </source>
</evidence>
<dbReference type="Gene3D" id="3.40.190.10">
    <property type="entry name" value="Periplasmic binding protein-like II"/>
    <property type="match status" value="2"/>
</dbReference>
<dbReference type="PANTHER" id="PTHR30346">
    <property type="entry name" value="TRANSCRIPTIONAL DUAL REGULATOR HCAR-RELATED"/>
    <property type="match status" value="1"/>
</dbReference>
<keyword evidence="8" id="KW-1185">Reference proteome</keyword>
<dbReference type="GO" id="GO:0032993">
    <property type="term" value="C:protein-DNA complex"/>
    <property type="evidence" value="ECO:0007669"/>
    <property type="project" value="TreeGrafter"/>
</dbReference>
<dbReference type="SUPFAM" id="SSF46785">
    <property type="entry name" value="Winged helix' DNA-binding domain"/>
    <property type="match status" value="1"/>
</dbReference>
<name>A0A8J4DFH5_9ACTN</name>
<protein>
    <submittedName>
        <fullName evidence="7">LysR family transcriptional regulator</fullName>
    </submittedName>
</protein>
<dbReference type="GO" id="GO:0003677">
    <property type="term" value="F:DNA binding"/>
    <property type="evidence" value="ECO:0007669"/>
    <property type="project" value="UniProtKB-KW"/>
</dbReference>
<evidence type="ECO:0000256" key="1">
    <source>
        <dbReference type="ARBA" id="ARBA00009437"/>
    </source>
</evidence>
<evidence type="ECO:0000256" key="4">
    <source>
        <dbReference type="ARBA" id="ARBA00023163"/>
    </source>
</evidence>
<dbReference type="GO" id="GO:0003700">
    <property type="term" value="F:DNA-binding transcription factor activity"/>
    <property type="evidence" value="ECO:0007669"/>
    <property type="project" value="InterPro"/>
</dbReference>
<dbReference type="InterPro" id="IPR036388">
    <property type="entry name" value="WH-like_DNA-bd_sf"/>
</dbReference>
<dbReference type="PRINTS" id="PR00039">
    <property type="entry name" value="HTHLYSR"/>
</dbReference>
<evidence type="ECO:0000256" key="3">
    <source>
        <dbReference type="ARBA" id="ARBA00023125"/>
    </source>
</evidence>
<proteinExistence type="inferred from homology"/>